<proteinExistence type="predicted"/>
<dbReference type="SUPFAM" id="SSF56524">
    <property type="entry name" value="Oxidoreductase molybdopterin-binding domain"/>
    <property type="match status" value="1"/>
</dbReference>
<dbReference type="EMBL" id="VFRR01000012">
    <property type="protein sequence ID" value="TPE52324.1"/>
    <property type="molecule type" value="Genomic_DNA"/>
</dbReference>
<dbReference type="RefSeq" id="WP_140588225.1">
    <property type="nucleotide sequence ID" value="NZ_VFRR01000012.1"/>
</dbReference>
<feature type="domain" description="Oxidoreductase molybdopterin-binding" evidence="2">
    <location>
        <begin position="61"/>
        <end position="133"/>
    </location>
</feature>
<evidence type="ECO:0000259" key="2">
    <source>
        <dbReference type="Pfam" id="PF00174"/>
    </source>
</evidence>
<protein>
    <recommendedName>
        <fullName evidence="2">Oxidoreductase molybdopterin-binding domain-containing protein</fullName>
    </recommendedName>
</protein>
<feature type="signal peptide" evidence="1">
    <location>
        <begin position="1"/>
        <end position="20"/>
    </location>
</feature>
<feature type="chain" id="PRO_5021379325" description="Oxidoreductase molybdopterin-binding domain-containing protein" evidence="1">
    <location>
        <begin position="21"/>
        <end position="164"/>
    </location>
</feature>
<accession>A0A501WW23</accession>
<sequence length="164" mass="17833">MLKKSVFLSLLIAAASQVMALEQPVGRVILTVTGAISETNQQGAAVFDRKMLEDLGMKTLVTSTPWTEGVNTFKGPKLQSLLDAVGANGTTLTITALNDYAAEMPAADAAAHDVLMAMEMNGENMRVRDKGPIFMLYPFDNEPSLNNEVIHNRSVWQVKSIHVQ</sequence>
<dbReference type="InterPro" id="IPR036374">
    <property type="entry name" value="OxRdtase_Mopterin-bd_sf"/>
</dbReference>
<dbReference type="Proteomes" id="UP000315901">
    <property type="component" value="Unassembled WGS sequence"/>
</dbReference>
<gene>
    <name evidence="3" type="ORF">FJM67_07755</name>
</gene>
<evidence type="ECO:0000256" key="1">
    <source>
        <dbReference type="SAM" id="SignalP"/>
    </source>
</evidence>
<comment type="caution">
    <text evidence="3">The sequence shown here is derived from an EMBL/GenBank/DDBJ whole genome shotgun (WGS) entry which is preliminary data.</text>
</comment>
<name>A0A501WW23_9GAMM</name>
<dbReference type="AlphaFoldDB" id="A0A501WW23"/>
<dbReference type="InterPro" id="IPR000572">
    <property type="entry name" value="OxRdtase_Mopterin-bd_dom"/>
</dbReference>
<evidence type="ECO:0000313" key="4">
    <source>
        <dbReference type="Proteomes" id="UP000315901"/>
    </source>
</evidence>
<dbReference type="Pfam" id="PF00174">
    <property type="entry name" value="Oxidored_molyb"/>
    <property type="match status" value="1"/>
</dbReference>
<evidence type="ECO:0000313" key="3">
    <source>
        <dbReference type="EMBL" id="TPE52324.1"/>
    </source>
</evidence>
<dbReference type="OrthoDB" id="9798763at2"/>
<dbReference type="Gene3D" id="3.90.420.10">
    <property type="entry name" value="Oxidoreductase, molybdopterin-binding domain"/>
    <property type="match status" value="1"/>
</dbReference>
<keyword evidence="1" id="KW-0732">Signal</keyword>
<keyword evidence="4" id="KW-1185">Reference proteome</keyword>
<reference evidence="3 4" key="1">
    <citation type="submission" date="2019-06" db="EMBL/GenBank/DDBJ databases">
        <title>A novel bacterium of genus Marinomonas, isolated from coastal sand.</title>
        <authorList>
            <person name="Huang H."/>
            <person name="Mo K."/>
            <person name="Hu Y."/>
        </authorList>
    </citation>
    <scope>NUCLEOTIDE SEQUENCE [LARGE SCALE GENOMIC DNA]</scope>
    <source>
        <strain evidence="3 4">HB171799</strain>
    </source>
</reference>
<organism evidence="3 4">
    <name type="scientific">Maribrevibacterium harenarium</name>
    <dbReference type="NCBI Taxonomy" id="2589817"/>
    <lineage>
        <taxon>Bacteria</taxon>
        <taxon>Pseudomonadati</taxon>
        <taxon>Pseudomonadota</taxon>
        <taxon>Gammaproteobacteria</taxon>
        <taxon>Oceanospirillales</taxon>
        <taxon>Oceanospirillaceae</taxon>
        <taxon>Maribrevibacterium</taxon>
    </lineage>
</organism>